<evidence type="ECO:0000256" key="6">
    <source>
        <dbReference type="ARBA" id="ARBA00022840"/>
    </source>
</evidence>
<dbReference type="GO" id="GO:0016787">
    <property type="term" value="F:hydrolase activity"/>
    <property type="evidence" value="ECO:0007669"/>
    <property type="project" value="UniProtKB-KW"/>
</dbReference>
<evidence type="ECO:0000256" key="7">
    <source>
        <dbReference type="ARBA" id="ARBA00023212"/>
    </source>
</evidence>
<dbReference type="Gene3D" id="3.30.420.40">
    <property type="match status" value="1"/>
</dbReference>
<dbReference type="GO" id="GO:0005856">
    <property type="term" value="C:cytoskeleton"/>
    <property type="evidence" value="ECO:0007669"/>
    <property type="project" value="UniProtKB-SubCell"/>
</dbReference>
<accession>A0AAP0DL17</accession>
<dbReference type="PROSITE" id="PS01132">
    <property type="entry name" value="ACTINS_ACT_LIKE"/>
    <property type="match status" value="1"/>
</dbReference>
<evidence type="ECO:0000313" key="10">
    <source>
        <dbReference type="EMBL" id="KAK9074973.1"/>
    </source>
</evidence>
<dbReference type="AlphaFoldDB" id="A0AAP0DL17"/>
<dbReference type="SMART" id="SM00268">
    <property type="entry name" value="ACTIN"/>
    <property type="match status" value="1"/>
</dbReference>
<evidence type="ECO:0000256" key="2">
    <source>
        <dbReference type="ARBA" id="ARBA00006752"/>
    </source>
</evidence>
<organism evidence="10 11">
    <name type="scientific">Deinandra increscens subsp. villosa</name>
    <dbReference type="NCBI Taxonomy" id="3103831"/>
    <lineage>
        <taxon>Eukaryota</taxon>
        <taxon>Viridiplantae</taxon>
        <taxon>Streptophyta</taxon>
        <taxon>Embryophyta</taxon>
        <taxon>Tracheophyta</taxon>
        <taxon>Spermatophyta</taxon>
        <taxon>Magnoliopsida</taxon>
        <taxon>eudicotyledons</taxon>
        <taxon>Gunneridae</taxon>
        <taxon>Pentapetalae</taxon>
        <taxon>asterids</taxon>
        <taxon>campanulids</taxon>
        <taxon>Asterales</taxon>
        <taxon>Asteraceae</taxon>
        <taxon>Asteroideae</taxon>
        <taxon>Heliantheae alliance</taxon>
        <taxon>Madieae</taxon>
        <taxon>Madiinae</taxon>
        <taxon>Deinandra</taxon>
    </lineage>
</organism>
<dbReference type="Pfam" id="PF00022">
    <property type="entry name" value="Actin"/>
    <property type="match status" value="1"/>
</dbReference>
<dbReference type="PROSITE" id="PS00406">
    <property type="entry name" value="ACTINS_1"/>
    <property type="match status" value="1"/>
</dbReference>
<dbReference type="Proteomes" id="UP001408789">
    <property type="component" value="Unassembled WGS sequence"/>
</dbReference>
<reference evidence="10 11" key="1">
    <citation type="submission" date="2024-04" db="EMBL/GenBank/DDBJ databases">
        <title>The reference genome of an endangered Asteraceae, Deinandra increscens subsp. villosa, native to the Central Coast of California.</title>
        <authorList>
            <person name="Guilliams M."/>
            <person name="Hasenstab-Lehman K."/>
            <person name="Meyer R."/>
            <person name="Mcevoy S."/>
        </authorList>
    </citation>
    <scope>NUCLEOTIDE SEQUENCE [LARGE SCALE GENOMIC DNA]</scope>
    <source>
        <tissue evidence="10">Leaf</tissue>
    </source>
</reference>
<evidence type="ECO:0000256" key="5">
    <source>
        <dbReference type="ARBA" id="ARBA00022801"/>
    </source>
</evidence>
<evidence type="ECO:0008006" key="12">
    <source>
        <dbReference type="Google" id="ProtNLM"/>
    </source>
</evidence>
<keyword evidence="11" id="KW-1185">Reference proteome</keyword>
<comment type="similarity">
    <text evidence="2 9">Belongs to the actin family.</text>
</comment>
<name>A0AAP0DL17_9ASTR</name>
<keyword evidence="7" id="KW-0206">Cytoskeleton</keyword>
<evidence type="ECO:0000256" key="3">
    <source>
        <dbReference type="ARBA" id="ARBA00022490"/>
    </source>
</evidence>
<dbReference type="GO" id="GO:0005524">
    <property type="term" value="F:ATP binding"/>
    <property type="evidence" value="ECO:0007669"/>
    <property type="project" value="UniProtKB-KW"/>
</dbReference>
<gene>
    <name evidence="10" type="ORF">SSX86_003292</name>
</gene>
<dbReference type="InterPro" id="IPR004001">
    <property type="entry name" value="Actin_CS"/>
</dbReference>
<dbReference type="InterPro" id="IPR020902">
    <property type="entry name" value="Actin/actin-like_CS"/>
</dbReference>
<evidence type="ECO:0000256" key="9">
    <source>
        <dbReference type="RuleBase" id="RU000487"/>
    </source>
</evidence>
<dbReference type="Gene3D" id="3.90.640.10">
    <property type="entry name" value="Actin, Chain A, domain 4"/>
    <property type="match status" value="1"/>
</dbReference>
<dbReference type="EMBL" id="JBCNJP010000007">
    <property type="protein sequence ID" value="KAK9074973.1"/>
    <property type="molecule type" value="Genomic_DNA"/>
</dbReference>
<proteinExistence type="inferred from homology"/>
<dbReference type="InterPro" id="IPR004000">
    <property type="entry name" value="Actin"/>
</dbReference>
<comment type="caution">
    <text evidence="10">The sequence shown here is derived from an EMBL/GenBank/DDBJ whole genome shotgun (WGS) entry which is preliminary data.</text>
</comment>
<keyword evidence="3" id="KW-0963">Cytoplasm</keyword>
<evidence type="ECO:0000256" key="1">
    <source>
        <dbReference type="ARBA" id="ARBA00004245"/>
    </source>
</evidence>
<dbReference type="InterPro" id="IPR043129">
    <property type="entry name" value="ATPase_NBD"/>
</dbReference>
<comment type="catalytic activity">
    <reaction evidence="8">
        <text>ATP + H2O = ADP + phosphate + H(+)</text>
        <dbReference type="Rhea" id="RHEA:13065"/>
        <dbReference type="ChEBI" id="CHEBI:15377"/>
        <dbReference type="ChEBI" id="CHEBI:15378"/>
        <dbReference type="ChEBI" id="CHEBI:30616"/>
        <dbReference type="ChEBI" id="CHEBI:43474"/>
        <dbReference type="ChEBI" id="CHEBI:456216"/>
    </reaction>
</comment>
<dbReference type="FunFam" id="3.30.420.40:FF:000291">
    <property type="entry name" value="Actin, alpha skeletal muscle"/>
    <property type="match status" value="1"/>
</dbReference>
<protein>
    <recommendedName>
        <fullName evidence="12">Actin</fullName>
    </recommendedName>
</protein>
<evidence type="ECO:0000256" key="8">
    <source>
        <dbReference type="ARBA" id="ARBA00049360"/>
    </source>
</evidence>
<keyword evidence="4" id="KW-0547">Nucleotide-binding</keyword>
<sequence>MKDWEEDIEPLVLDNGSAVMKAGFAGDDAPKVVIPSIVGEPRHTGVMVGMGRKDPYVGDEAQSKRGMLNLTYPMEHGIVKNWDDMEKIWNHTFYNELRVAPEETPMLLTEASLNPKSNREKMTEIMFETFGVPAVYVEIAALLSFYANGCTTGIVLDSGGGVSQVVPVYDGYGLRQSILRLDLAGANITDFLMKILSERGYELTTSADREIVRDIKEKVAYVALDYEQELKSVKNSKEYELPDGNVVSNRSREI</sequence>
<comment type="subcellular location">
    <subcellularLocation>
        <location evidence="1">Cytoplasm</location>
        <location evidence="1">Cytoskeleton</location>
    </subcellularLocation>
</comment>
<keyword evidence="6" id="KW-0067">ATP-binding</keyword>
<evidence type="ECO:0000256" key="4">
    <source>
        <dbReference type="ARBA" id="ARBA00022741"/>
    </source>
</evidence>
<dbReference type="SUPFAM" id="SSF53067">
    <property type="entry name" value="Actin-like ATPase domain"/>
    <property type="match status" value="2"/>
</dbReference>
<keyword evidence="5" id="KW-0378">Hydrolase</keyword>
<evidence type="ECO:0000313" key="11">
    <source>
        <dbReference type="Proteomes" id="UP001408789"/>
    </source>
</evidence>
<dbReference type="PRINTS" id="PR00190">
    <property type="entry name" value="ACTIN"/>
</dbReference>
<dbReference type="PANTHER" id="PTHR11937">
    <property type="entry name" value="ACTIN"/>
    <property type="match status" value="1"/>
</dbReference>